<organism evidence="4">
    <name type="scientific">Selaginella moellendorffii</name>
    <name type="common">Spikemoss</name>
    <dbReference type="NCBI Taxonomy" id="88036"/>
    <lineage>
        <taxon>Eukaryota</taxon>
        <taxon>Viridiplantae</taxon>
        <taxon>Streptophyta</taxon>
        <taxon>Embryophyta</taxon>
        <taxon>Tracheophyta</taxon>
        <taxon>Lycopodiopsida</taxon>
        <taxon>Selaginellales</taxon>
        <taxon>Selaginellaceae</taxon>
        <taxon>Selaginella</taxon>
    </lineage>
</organism>
<dbReference type="InParanoid" id="D8R0Y5"/>
<feature type="transmembrane region" description="Helical" evidence="2">
    <location>
        <begin position="247"/>
        <end position="274"/>
    </location>
</feature>
<dbReference type="eggNOG" id="KOG4830">
    <property type="taxonomic scope" value="Eukaryota"/>
</dbReference>
<dbReference type="GO" id="GO:0008643">
    <property type="term" value="P:carbohydrate transport"/>
    <property type="evidence" value="ECO:0007669"/>
    <property type="project" value="InterPro"/>
</dbReference>
<keyword evidence="2" id="KW-1133">Transmembrane helix</keyword>
<dbReference type="FunCoup" id="D8R0Y5">
    <property type="interactions" value="1050"/>
</dbReference>
<dbReference type="STRING" id="88036.D8R0Y5"/>
<feature type="transmembrane region" description="Helical" evidence="2">
    <location>
        <begin position="170"/>
        <end position="189"/>
    </location>
</feature>
<reference evidence="3 4" key="1">
    <citation type="journal article" date="2011" name="Science">
        <title>The Selaginella genome identifies genetic changes associated with the evolution of vascular plants.</title>
        <authorList>
            <person name="Banks J.A."/>
            <person name="Nishiyama T."/>
            <person name="Hasebe M."/>
            <person name="Bowman J.L."/>
            <person name="Gribskov M."/>
            <person name="dePamphilis C."/>
            <person name="Albert V.A."/>
            <person name="Aono N."/>
            <person name="Aoyama T."/>
            <person name="Ambrose B.A."/>
            <person name="Ashton N.W."/>
            <person name="Axtell M.J."/>
            <person name="Barker E."/>
            <person name="Barker M.S."/>
            <person name="Bennetzen J.L."/>
            <person name="Bonawitz N.D."/>
            <person name="Chapple C."/>
            <person name="Cheng C."/>
            <person name="Correa L.G."/>
            <person name="Dacre M."/>
            <person name="DeBarry J."/>
            <person name="Dreyer I."/>
            <person name="Elias M."/>
            <person name="Engstrom E.M."/>
            <person name="Estelle M."/>
            <person name="Feng L."/>
            <person name="Finet C."/>
            <person name="Floyd S.K."/>
            <person name="Frommer W.B."/>
            <person name="Fujita T."/>
            <person name="Gramzow L."/>
            <person name="Gutensohn M."/>
            <person name="Harholt J."/>
            <person name="Hattori M."/>
            <person name="Heyl A."/>
            <person name="Hirai T."/>
            <person name="Hiwatashi Y."/>
            <person name="Ishikawa M."/>
            <person name="Iwata M."/>
            <person name="Karol K.G."/>
            <person name="Koehler B."/>
            <person name="Kolukisaoglu U."/>
            <person name="Kubo M."/>
            <person name="Kurata T."/>
            <person name="Lalonde S."/>
            <person name="Li K."/>
            <person name="Li Y."/>
            <person name="Litt A."/>
            <person name="Lyons E."/>
            <person name="Manning G."/>
            <person name="Maruyama T."/>
            <person name="Michael T.P."/>
            <person name="Mikami K."/>
            <person name="Miyazaki S."/>
            <person name="Morinaga S."/>
            <person name="Murata T."/>
            <person name="Mueller-Roeber B."/>
            <person name="Nelson D.R."/>
            <person name="Obara M."/>
            <person name="Oguri Y."/>
            <person name="Olmstead R.G."/>
            <person name="Onodera N."/>
            <person name="Petersen B.L."/>
            <person name="Pils B."/>
            <person name="Prigge M."/>
            <person name="Rensing S.A."/>
            <person name="Riano-Pachon D.M."/>
            <person name="Roberts A.W."/>
            <person name="Sato Y."/>
            <person name="Scheller H.V."/>
            <person name="Schulz B."/>
            <person name="Schulz C."/>
            <person name="Shakirov E.V."/>
            <person name="Shibagaki N."/>
            <person name="Shinohara N."/>
            <person name="Shippen D.E."/>
            <person name="Soerensen I."/>
            <person name="Sotooka R."/>
            <person name="Sugimoto N."/>
            <person name="Sugita M."/>
            <person name="Sumikawa N."/>
            <person name="Tanurdzic M."/>
            <person name="Theissen G."/>
            <person name="Ulvskov P."/>
            <person name="Wakazuki S."/>
            <person name="Weng J.K."/>
            <person name="Willats W.W."/>
            <person name="Wipf D."/>
            <person name="Wolf P.G."/>
            <person name="Yang L."/>
            <person name="Zimmer A.D."/>
            <person name="Zhu Q."/>
            <person name="Mitros T."/>
            <person name="Hellsten U."/>
            <person name="Loque D."/>
            <person name="Otillar R."/>
            <person name="Salamov A."/>
            <person name="Schmutz J."/>
            <person name="Shapiro H."/>
            <person name="Lindquist E."/>
            <person name="Lucas S."/>
            <person name="Rokhsar D."/>
            <person name="Grigoriev I.V."/>
        </authorList>
    </citation>
    <scope>NUCLEOTIDE SEQUENCE [LARGE SCALE GENOMIC DNA]</scope>
</reference>
<protein>
    <recommendedName>
        <fullName evidence="5">Major facilitator superfamily associated domain-containing protein</fullName>
    </recommendedName>
</protein>
<dbReference type="Gene3D" id="1.20.1250.20">
    <property type="entry name" value="MFS general substrate transporter like domains"/>
    <property type="match status" value="1"/>
</dbReference>
<dbReference type="AlphaFoldDB" id="D8R0Y5"/>
<dbReference type="PANTHER" id="PTHR11328:SF28">
    <property type="entry name" value="MAJOR FACILITATOR SUPERFAMILY DOMAIN-CONTAINING PROTEIN 12"/>
    <property type="match status" value="1"/>
</dbReference>
<feature type="transmembrane region" description="Helical" evidence="2">
    <location>
        <begin position="130"/>
        <end position="150"/>
    </location>
</feature>
<feature type="transmembrane region" description="Helical" evidence="2">
    <location>
        <begin position="98"/>
        <end position="118"/>
    </location>
</feature>
<evidence type="ECO:0000313" key="4">
    <source>
        <dbReference type="Proteomes" id="UP000001514"/>
    </source>
</evidence>
<evidence type="ECO:0000256" key="1">
    <source>
        <dbReference type="ARBA" id="ARBA00008335"/>
    </source>
</evidence>
<evidence type="ECO:0000256" key="2">
    <source>
        <dbReference type="SAM" id="Phobius"/>
    </source>
</evidence>
<dbReference type="GO" id="GO:0055085">
    <property type="term" value="P:transmembrane transport"/>
    <property type="evidence" value="ECO:0000318"/>
    <property type="project" value="GO_Central"/>
</dbReference>
<feature type="transmembrane region" description="Helical" evidence="2">
    <location>
        <begin position="340"/>
        <end position="360"/>
    </location>
</feature>
<dbReference type="HOGENOM" id="CLU_030068_0_0_1"/>
<feature type="transmembrane region" description="Helical" evidence="2">
    <location>
        <begin position="61"/>
        <end position="86"/>
    </location>
</feature>
<dbReference type="PANTHER" id="PTHR11328">
    <property type="entry name" value="MAJOR FACILITATOR SUPERFAMILY DOMAIN-CONTAINING PROTEIN"/>
    <property type="match status" value="1"/>
</dbReference>
<name>D8R0Y5_SELML</name>
<feature type="transmembrane region" description="Helical" evidence="2">
    <location>
        <begin position="315"/>
        <end position="334"/>
    </location>
</feature>
<evidence type="ECO:0008006" key="5">
    <source>
        <dbReference type="Google" id="ProtNLM"/>
    </source>
</evidence>
<dbReference type="GO" id="GO:0005886">
    <property type="term" value="C:plasma membrane"/>
    <property type="evidence" value="ECO:0000318"/>
    <property type="project" value="GO_Central"/>
</dbReference>
<feature type="transmembrane region" description="Helical" evidence="2">
    <location>
        <begin position="286"/>
        <end position="303"/>
    </location>
</feature>
<dbReference type="GO" id="GO:0015293">
    <property type="term" value="F:symporter activity"/>
    <property type="evidence" value="ECO:0007669"/>
    <property type="project" value="InterPro"/>
</dbReference>
<feature type="transmembrane region" description="Helical" evidence="2">
    <location>
        <begin position="201"/>
        <end position="221"/>
    </location>
</feature>
<dbReference type="EMBL" id="GL377570">
    <property type="protein sequence ID" value="EFJ34168.1"/>
    <property type="molecule type" value="Genomic_DNA"/>
</dbReference>
<evidence type="ECO:0000313" key="3">
    <source>
        <dbReference type="EMBL" id="EFJ34168.1"/>
    </source>
</evidence>
<dbReference type="Pfam" id="PF13347">
    <property type="entry name" value="MFS_2"/>
    <property type="match status" value="1"/>
</dbReference>
<dbReference type="KEGG" id="smo:SELMODRAFT_230598"/>
<dbReference type="InterPro" id="IPR036259">
    <property type="entry name" value="MFS_trans_sf"/>
</dbReference>
<keyword evidence="2" id="KW-0812">Transmembrane</keyword>
<dbReference type="Proteomes" id="UP000001514">
    <property type="component" value="Unassembled WGS sequence"/>
</dbReference>
<dbReference type="SUPFAM" id="SSF103473">
    <property type="entry name" value="MFS general substrate transporter"/>
    <property type="match status" value="1"/>
</dbReference>
<proteinExistence type="inferred from homology"/>
<sequence length="409" mass="44664">MESGGGGDADADFDAPSSKALARKEIVAYGIGHMLNDLTAACWFTYLLIYLTDVGLTPREAALVMLCGQVSDGLATVAAGYMIDLFGGFKIWHGGGSLLVSISFSSVFGGCSVCVITGNKTLLVETLGYSVFAAIFNIGWAATQVSHMSLVNCITANPTSRVALNSCRNAFTMVANLLLYGIAFLVFTFKSNDNVERQYRWIASANVAIGGFFVLIFLLSVKEPRLQHHFQPKLYTKISFVSWFRKILYYQVALVYTLTRLTTNVSQALLAFYLIDDLYMVESSKAVVPAVIYMSSFFTSIWLQECHWTSFRLKAAFTTGASLWLFCGVGFFYLSSSFQLYIYPLALVVGTGNALMLVTATSMEGLLVGHSLSGCAFVYGSLSLCDKLACGFALYAIEALHASLWFDEC</sequence>
<keyword evidence="4" id="KW-1185">Reference proteome</keyword>
<keyword evidence="2" id="KW-0472">Membrane</keyword>
<feature type="transmembrane region" description="Helical" evidence="2">
    <location>
        <begin position="26"/>
        <end position="49"/>
    </location>
</feature>
<comment type="similarity">
    <text evidence="1">Belongs to the major facilitator superfamily.</text>
</comment>
<dbReference type="Gramene" id="EFJ34168">
    <property type="protein sequence ID" value="EFJ34168"/>
    <property type="gene ID" value="SELMODRAFT_230598"/>
</dbReference>
<dbReference type="InterPro" id="IPR039672">
    <property type="entry name" value="MFS_2"/>
</dbReference>
<gene>
    <name evidence="3" type="ORF">SELMODRAFT_230598</name>
</gene>
<accession>D8R0Y5</accession>
<dbReference type="OMA" id="GLYTAWM"/>